<reference evidence="1" key="1">
    <citation type="submission" date="2020-06" db="EMBL/GenBank/DDBJ databases">
        <authorList>
            <consortium name="Plant Systems Biology data submission"/>
        </authorList>
    </citation>
    <scope>NUCLEOTIDE SEQUENCE</scope>
    <source>
        <strain evidence="1">D6</strain>
    </source>
</reference>
<protein>
    <submittedName>
        <fullName evidence="1">Uncharacterized protein</fullName>
    </submittedName>
</protein>
<keyword evidence="2" id="KW-1185">Reference proteome</keyword>
<dbReference type="Proteomes" id="UP001153069">
    <property type="component" value="Unassembled WGS sequence"/>
</dbReference>
<proteinExistence type="predicted"/>
<sequence length="502" mass="54640">MADSVCAILGCSLEYAENLLAAAGGNVELAVSLGLDGGDGGGGDGGGFADVGAADGGGVADGDKKRKMDEFTAPYKGYEKIWAEVSPLPDSWKNQRLDAWTDTDGSSSTIVQPLNGPCGVLAVVQAELWLLEQQQDNKDRDACLTQAIHNILSRITSSSATDQDKMMIQMANGTQVSLDDASTQIRTATQLVEAAACTYGIAQIRSSLVEGPHWLCSADLLSLLLRGNIANTNISCFGAFDPVHKKKQPFYTSTNTSSTNNQIGLLSMMEIDEGIPVADDLKFQKTVWILHTGDHFVTMRQTSKTQNNDDNNTIHMEIYDGLQPNGPITKHYAITGDTSVADQAPAQHVETFRKKRVGQPDDIVQAKKHDHPHYQDWTYEVVPAVDDPDVQGTLDDDPNEPVYEFATLSLPSDNWRCATCYANRFKTMNFGTNTAGTTACEVCTTAIRDAMWSLWLPFSQLTPRMKRRARVMYAPKLEMVLSTLYPKADITVTGDGAALLKK</sequence>
<name>A0A9N8DWX0_9STRA</name>
<comment type="caution">
    <text evidence="1">The sequence shown here is derived from an EMBL/GenBank/DDBJ whole genome shotgun (WGS) entry which is preliminary data.</text>
</comment>
<evidence type="ECO:0000313" key="1">
    <source>
        <dbReference type="EMBL" id="CAB9510468.1"/>
    </source>
</evidence>
<evidence type="ECO:0000313" key="2">
    <source>
        <dbReference type="Proteomes" id="UP001153069"/>
    </source>
</evidence>
<organism evidence="1 2">
    <name type="scientific">Seminavis robusta</name>
    <dbReference type="NCBI Taxonomy" id="568900"/>
    <lineage>
        <taxon>Eukaryota</taxon>
        <taxon>Sar</taxon>
        <taxon>Stramenopiles</taxon>
        <taxon>Ochrophyta</taxon>
        <taxon>Bacillariophyta</taxon>
        <taxon>Bacillariophyceae</taxon>
        <taxon>Bacillariophycidae</taxon>
        <taxon>Naviculales</taxon>
        <taxon>Naviculaceae</taxon>
        <taxon>Seminavis</taxon>
    </lineage>
</organism>
<dbReference type="OrthoDB" id="203786at2759"/>
<gene>
    <name evidence="1" type="ORF">SEMRO_437_G142900.1</name>
</gene>
<accession>A0A9N8DWX0</accession>
<dbReference type="AlphaFoldDB" id="A0A9N8DWX0"/>
<dbReference type="EMBL" id="CAICTM010000436">
    <property type="protein sequence ID" value="CAB9510468.1"/>
    <property type="molecule type" value="Genomic_DNA"/>
</dbReference>